<protein>
    <submittedName>
        <fullName evidence="2">Glycosyltransferase involved in cell wall biosynthesis</fullName>
    </submittedName>
</protein>
<dbReference type="InterPro" id="IPR029044">
    <property type="entry name" value="Nucleotide-diphossugar_trans"/>
</dbReference>
<gene>
    <name evidence="2" type="ORF">HNR49_001522</name>
</gene>
<dbReference type="InterPro" id="IPR001173">
    <property type="entry name" value="Glyco_trans_2-like"/>
</dbReference>
<dbReference type="OMA" id="ADCRPQP"/>
<dbReference type="GeneID" id="68693855"/>
<evidence type="ECO:0000259" key="1">
    <source>
        <dbReference type="Pfam" id="PF00535"/>
    </source>
</evidence>
<accession>A0A841HCI4</accession>
<dbReference type="SUPFAM" id="SSF53448">
    <property type="entry name" value="Nucleotide-diphospho-sugar transferases"/>
    <property type="match status" value="1"/>
</dbReference>
<name>A0A841HCI4_HALSI</name>
<reference evidence="2" key="1">
    <citation type="submission" date="2020-08" db="EMBL/GenBank/DDBJ databases">
        <title>Genomic Encyclopedia of Type Strains, Phase IV (KMG-IV): sequencing the most valuable type-strain genomes for metagenomic binning, comparative biology and taxonomic classification.</title>
        <authorList>
            <person name="Goeker M."/>
        </authorList>
    </citation>
    <scope>NUCLEOTIDE SEQUENCE</scope>
    <source>
        <strain evidence="2">DSM 669</strain>
    </source>
</reference>
<keyword evidence="2" id="KW-0808">Transferase</keyword>
<feature type="domain" description="Glycosyltransferase 2-like" evidence="1">
    <location>
        <begin position="8"/>
        <end position="169"/>
    </location>
</feature>
<dbReference type="Proteomes" id="UP000642919">
    <property type="component" value="Unassembled WGS sequence"/>
</dbReference>
<dbReference type="Gene3D" id="3.90.550.10">
    <property type="entry name" value="Spore Coat Polysaccharide Biosynthesis Protein SpsA, Chain A"/>
    <property type="match status" value="1"/>
</dbReference>
<organism evidence="2 3">
    <name type="scientific">Halobacterium salinarum</name>
    <name type="common">Halobacterium halobium</name>
    <dbReference type="NCBI Taxonomy" id="2242"/>
    <lineage>
        <taxon>Archaea</taxon>
        <taxon>Methanobacteriati</taxon>
        <taxon>Methanobacteriota</taxon>
        <taxon>Stenosarchaea group</taxon>
        <taxon>Halobacteria</taxon>
        <taxon>Halobacteriales</taxon>
        <taxon>Halobacteriaceae</taxon>
        <taxon>Halobacterium</taxon>
    </lineage>
</organism>
<sequence>MPDSPFVSVVVPVYNDPEGVKDTLHALVDQRDAPAFEVRVVDNDSTDETMQVIEAFAADHPEIYCHTETEIQSSYAARNTGIEHAGGDVIVFLDADVVVERTCLRDISRTFEGSDVDYVGCNVQMYNPGETDTFWTKYDLAMGLPVEHYLRRKRFAPTCALAVRREVIEAVGTFDDELVSGGDKEFGNRVSEAGFRMGFAEGIVAKHPARTSLKRNIQKSTRIGKGQVQLWAGYGLAAHPVSYTRYLPPDPQRVRNRRDAQFDLVSIYLAEILLKYVQSATVLYLYLKRLLKRVSGDTT</sequence>
<dbReference type="PANTHER" id="PTHR43685:SF2">
    <property type="entry name" value="GLYCOSYLTRANSFERASE 2-LIKE DOMAIN-CONTAINING PROTEIN"/>
    <property type="match status" value="1"/>
</dbReference>
<dbReference type="EMBL" id="JACHGX010000004">
    <property type="protein sequence ID" value="MBB6090149.1"/>
    <property type="molecule type" value="Genomic_DNA"/>
</dbReference>
<evidence type="ECO:0000313" key="2">
    <source>
        <dbReference type="EMBL" id="MBB6090149.1"/>
    </source>
</evidence>
<dbReference type="PANTHER" id="PTHR43685">
    <property type="entry name" value="GLYCOSYLTRANSFERASE"/>
    <property type="match status" value="1"/>
</dbReference>
<comment type="caution">
    <text evidence="2">The sequence shown here is derived from an EMBL/GenBank/DDBJ whole genome shotgun (WGS) entry which is preliminary data.</text>
</comment>
<dbReference type="AlphaFoldDB" id="A0A841HCI4"/>
<dbReference type="GO" id="GO:0016740">
    <property type="term" value="F:transferase activity"/>
    <property type="evidence" value="ECO:0007669"/>
    <property type="project" value="UniProtKB-KW"/>
</dbReference>
<dbReference type="Pfam" id="PF00535">
    <property type="entry name" value="Glycos_transf_2"/>
    <property type="match status" value="1"/>
</dbReference>
<dbReference type="RefSeq" id="WP_010902760.1">
    <property type="nucleotide sequence ID" value="NZ_JACHGX010000004.1"/>
</dbReference>
<proteinExistence type="predicted"/>
<evidence type="ECO:0000313" key="3">
    <source>
        <dbReference type="Proteomes" id="UP000642919"/>
    </source>
</evidence>
<dbReference type="InterPro" id="IPR050834">
    <property type="entry name" value="Glycosyltransf_2"/>
</dbReference>
<dbReference type="CDD" id="cd00761">
    <property type="entry name" value="Glyco_tranf_GTA_type"/>
    <property type="match status" value="1"/>
</dbReference>